<keyword evidence="2" id="KW-1185">Reference proteome</keyword>
<dbReference type="EMBL" id="CP003607">
    <property type="protein sequence ID" value="AFY81394.1"/>
    <property type="molecule type" value="Genomic_DNA"/>
</dbReference>
<dbReference type="Gene3D" id="3.20.20.80">
    <property type="entry name" value="Glycosidases"/>
    <property type="match status" value="1"/>
</dbReference>
<protein>
    <submittedName>
        <fullName evidence="1">Uncharacterized protein</fullName>
    </submittedName>
</protein>
<accession>K9THA3</accession>
<evidence type="ECO:0000313" key="2">
    <source>
        <dbReference type="Proteomes" id="UP000010367"/>
    </source>
</evidence>
<dbReference type="SUPFAM" id="SSF51445">
    <property type="entry name" value="(Trans)glycosidases"/>
    <property type="match status" value="1"/>
</dbReference>
<dbReference type="InParanoid" id="K9THA3"/>
<dbReference type="eggNOG" id="ENOG5033UF1">
    <property type="taxonomic scope" value="Bacteria"/>
</dbReference>
<dbReference type="KEGG" id="oac:Oscil6304_1700"/>
<dbReference type="AlphaFoldDB" id="K9THA3"/>
<dbReference type="InterPro" id="IPR017853">
    <property type="entry name" value="GH"/>
</dbReference>
<evidence type="ECO:0000313" key="1">
    <source>
        <dbReference type="EMBL" id="AFY81394.1"/>
    </source>
</evidence>
<name>K9THA3_9CYAN</name>
<dbReference type="STRING" id="56110.Oscil6304_1700"/>
<proteinExistence type="predicted"/>
<organism evidence="1 2">
    <name type="scientific">Oscillatoria acuminata PCC 6304</name>
    <dbReference type="NCBI Taxonomy" id="56110"/>
    <lineage>
        <taxon>Bacteria</taxon>
        <taxon>Bacillati</taxon>
        <taxon>Cyanobacteriota</taxon>
        <taxon>Cyanophyceae</taxon>
        <taxon>Oscillatoriophycideae</taxon>
        <taxon>Oscillatoriales</taxon>
        <taxon>Oscillatoriaceae</taxon>
        <taxon>Oscillatoria</taxon>
    </lineage>
</organism>
<dbReference type="RefSeq" id="WP_015148038.1">
    <property type="nucleotide sequence ID" value="NC_019693.1"/>
</dbReference>
<reference evidence="1 2" key="1">
    <citation type="submission" date="2012-06" db="EMBL/GenBank/DDBJ databases">
        <title>Finished chromosome of genome of Oscillatoria acuminata PCC 6304.</title>
        <authorList>
            <consortium name="US DOE Joint Genome Institute"/>
            <person name="Gugger M."/>
            <person name="Coursin T."/>
            <person name="Rippka R."/>
            <person name="Tandeau De Marsac N."/>
            <person name="Huntemann M."/>
            <person name="Wei C.-L."/>
            <person name="Han J."/>
            <person name="Detter J.C."/>
            <person name="Han C."/>
            <person name="Tapia R."/>
            <person name="Davenport K."/>
            <person name="Daligault H."/>
            <person name="Erkkila T."/>
            <person name="Gu W."/>
            <person name="Munk A.C.C."/>
            <person name="Teshima H."/>
            <person name="Xu Y."/>
            <person name="Chain P."/>
            <person name="Chen A."/>
            <person name="Krypides N."/>
            <person name="Mavromatis K."/>
            <person name="Markowitz V."/>
            <person name="Szeto E."/>
            <person name="Ivanova N."/>
            <person name="Mikhailova N."/>
            <person name="Ovchinnikova G."/>
            <person name="Pagani I."/>
            <person name="Pati A."/>
            <person name="Goodwin L."/>
            <person name="Peters L."/>
            <person name="Pitluck S."/>
            <person name="Woyke T."/>
            <person name="Kerfeld C."/>
        </authorList>
    </citation>
    <scope>NUCLEOTIDE SEQUENCE [LARGE SCALE GENOMIC DNA]</scope>
    <source>
        <strain evidence="1 2">PCC 6304</strain>
    </source>
</reference>
<gene>
    <name evidence="1" type="ORF">Oscil6304_1700</name>
</gene>
<dbReference type="OrthoDB" id="3817502at2"/>
<dbReference type="HOGENOM" id="CLU_733276_0_0_3"/>
<dbReference type="Proteomes" id="UP000010367">
    <property type="component" value="Chromosome"/>
</dbReference>
<sequence>MKRFGWRVLVFITIFVAGFSIGLHSPINEIFRGGRFHLTKVLFQAESKTIVSPVAEHDLPEIFSHSLTTTNANKLSKSLELEELKTVPPEIFPVGWYDTIRHPQTPAKVSGEGINILMPYITGDLSDERVFRYLDAAEEAGVKVLLEVRRSLVESGNNLGVQNFVNTFKNHPAIFGWHLYDEPDHKKFSPSILKQLYNSIKSVDSLHPVAIVFAWYTGMVKYRDAMDIFMFDYYPCKYDLPEFGGFSGNRFQQFLQRASSYGSSEEAFWFVMQGFGEKSDGTPQANRRLPTVAEARYMFYTAITTPVDGLFFWTHYRTQQSWIDSTLTPLIKEFYENFTAISNRVQVGKISSDREDIQVNLYQDLDTEDYLIVAIHHGEDTITSEIRLSQEILGNFATKLGNYLSLYPIKNQNFIDVFEPYAVHLYKIDSSNSR</sequence>